<protein>
    <submittedName>
        <fullName evidence="3">Uncharacterized protein</fullName>
    </submittedName>
</protein>
<dbReference type="EMBL" id="VFPM01000001">
    <property type="protein sequence ID" value="TQM63816.1"/>
    <property type="molecule type" value="Genomic_DNA"/>
</dbReference>
<reference evidence="3 4" key="1">
    <citation type="submission" date="2019-06" db="EMBL/GenBank/DDBJ databases">
        <title>Genome sequencing of plant associated microbes to promote plant fitness in Sorghum bicolor and Oryza sativa.</title>
        <authorList>
            <person name="Coleman-Derr D."/>
        </authorList>
    </citation>
    <scope>NUCLEOTIDE SEQUENCE [LARGE SCALE GENOMIC DNA]</scope>
    <source>
        <strain evidence="3 4">KV-663</strain>
    </source>
</reference>
<feature type="region of interest" description="Disordered" evidence="2">
    <location>
        <begin position="675"/>
        <end position="714"/>
    </location>
</feature>
<accession>A0A543HZQ0</accession>
<dbReference type="Proteomes" id="UP000316747">
    <property type="component" value="Unassembled WGS sequence"/>
</dbReference>
<dbReference type="OrthoDB" id="9784823at2"/>
<proteinExistence type="predicted"/>
<dbReference type="RefSeq" id="WP_141841542.1">
    <property type="nucleotide sequence ID" value="NZ_VFPM01000001.1"/>
</dbReference>
<evidence type="ECO:0000313" key="4">
    <source>
        <dbReference type="Proteomes" id="UP000316747"/>
    </source>
</evidence>
<sequence>MSHLSTLQLSLSDVARLAGVRRPVVSMWRNRELAGHPFPKPVAVAAGQERFDAFEVVDYLAATGRGNNPEARDDLAAHAQLTAIPDVDETTSFDGLTALLCLAAVTGNPLGDLDGSSLSSLADKIDSDDTFLRREIESLGAAGPVLAAHAEALADASYSPASAFELLLRQQLARTLPGHAAVALRADAQAMVGSLASALASESGMVSPVFVDVTDGSGDLLLATARVYAGESAPSLASVALDTRSARLVRRRLRVQDLHRVDVLVDDAGDFAIPDHTGGAIHVLQLPPAGRPSMSDVEVLDAIADLVVQLRDDSRIVVIGHATALTDRPGSNAVDRARDAVLRSDRLRAAVRLPKGLLIRSPRRHLALWALGPAHPDVAVGDRWTVTADLSERELTPTTVEDLLTDIVAAMQNDAAVRRHAFRFSRRVRTASLLPGSRPLVDRPHSPVRRRTSGTELVALIDRLANELHSEASALRVEPTEAVEPATAPQRTLGDAVAAGECRIISGNRIDPEHLTAADGRVAIGPDELLGARSLEERRIDVLTFAGTYPSARFTEAGDVVFCTTPRIAAIVDHDGGSVVVSPARVARISRHPDHGWPPLLPDVLASDINAIGTPEESGATRRPDWRRWPIRRVPSQQRDHLAATLTALERERQELRTRLDEVEALAAAVTEGVTAGALTITAPPTSTPAYDTEPQPDTPAHPPRTNSPTTEGS</sequence>
<evidence type="ECO:0000313" key="3">
    <source>
        <dbReference type="EMBL" id="TQM63816.1"/>
    </source>
</evidence>
<feature type="compositionally biased region" description="Polar residues" evidence="2">
    <location>
        <begin position="705"/>
        <end position="714"/>
    </location>
</feature>
<keyword evidence="1" id="KW-0175">Coiled coil</keyword>
<comment type="caution">
    <text evidence="3">The sequence shown here is derived from an EMBL/GenBank/DDBJ whole genome shotgun (WGS) entry which is preliminary data.</text>
</comment>
<keyword evidence="4" id="KW-1185">Reference proteome</keyword>
<feature type="coiled-coil region" evidence="1">
    <location>
        <begin position="639"/>
        <end position="666"/>
    </location>
</feature>
<gene>
    <name evidence="3" type="ORF">FBY41_0169</name>
</gene>
<evidence type="ECO:0000256" key="2">
    <source>
        <dbReference type="SAM" id="MobiDB-lite"/>
    </source>
</evidence>
<dbReference type="AlphaFoldDB" id="A0A543HZQ0"/>
<evidence type="ECO:0000256" key="1">
    <source>
        <dbReference type="SAM" id="Coils"/>
    </source>
</evidence>
<name>A0A543HZQ0_9MICO</name>
<organism evidence="3 4">
    <name type="scientific">Humibacillus xanthopallidus</name>
    <dbReference type="NCBI Taxonomy" id="412689"/>
    <lineage>
        <taxon>Bacteria</taxon>
        <taxon>Bacillati</taxon>
        <taxon>Actinomycetota</taxon>
        <taxon>Actinomycetes</taxon>
        <taxon>Micrococcales</taxon>
        <taxon>Intrasporangiaceae</taxon>
        <taxon>Humibacillus</taxon>
    </lineage>
</organism>